<feature type="region of interest" description="Disordered" evidence="5">
    <location>
        <begin position="446"/>
        <end position="484"/>
    </location>
</feature>
<keyword evidence="6" id="KW-0472">Membrane</keyword>
<reference evidence="9" key="1">
    <citation type="submission" date="2020-10" db="EMBL/GenBank/DDBJ databases">
        <authorList>
            <person name="Gilroy R."/>
        </authorList>
    </citation>
    <scope>NUCLEOTIDE SEQUENCE</scope>
    <source>
        <strain evidence="9">ChiHcec3-6078</strain>
    </source>
</reference>
<protein>
    <submittedName>
        <fullName evidence="9">LPXTG cell wall anchor domain-containing protein</fullName>
    </submittedName>
</protein>
<evidence type="ECO:0000256" key="4">
    <source>
        <dbReference type="ARBA" id="ARBA00023088"/>
    </source>
</evidence>
<dbReference type="InterPro" id="IPR019931">
    <property type="entry name" value="LPXTG_anchor"/>
</dbReference>
<organism evidence="9 10">
    <name type="scientific">Candidatus Allocopromorpha excrementigallinarum</name>
    <dbReference type="NCBI Taxonomy" id="2840742"/>
    <lineage>
        <taxon>Bacteria</taxon>
        <taxon>Bacillati</taxon>
        <taxon>Bacillota</taxon>
        <taxon>Clostridia</taxon>
        <taxon>Eubacteriales</taxon>
        <taxon>Eubacteriaceae</taxon>
        <taxon>Eubacteriaceae incertae sedis</taxon>
        <taxon>Candidatus Allocopromorpha</taxon>
    </lineage>
</organism>
<proteinExistence type="predicted"/>
<sequence length="512" mass="53327">MRRRFSMIIVIAAMMTVLIPHSVFGEDSTVRVGTPDALKNAVESANSTDTTTIVLEADIALSEGIAIDGSKKIILDLNGNTLSAPNRVLAINSGYFEVVGPGEIKEEEAYYAPIVIKGSSNQGDTDYTTVKIGEGVTLEGWSGVFITPYQSSGAPYAYGVTVDIDCIIKSVTDTEGSAGHGVYINGQIKNTDSNYPVFNIGENAVIESEGTGVYAAGYAEWNIDGADIRGDVGIALKSGKFFINDAVITGTGEYVDPIGYNGNGIDTDGSAMLIDSNKDYAGNVEIAVSGNTVFNSENSKAISEFVTYNPNNATSAENKGTNIISFSIEGGVFNGADGREAVKFSDEAKAEDAISISAGTFSSEPDEAYIDSNTTAILTSGGVTTYLVGPEVISSYLENGKSGDVLEITSAAEGTEFVNVPDGIKIENATETDILINGQELKAGESLNVSSPQNPSEPADQPSDKPQQGEPADGKAPETGDDTNLGLLAGIMLTAAAAGAAAIALRRKESRA</sequence>
<evidence type="ECO:0000256" key="1">
    <source>
        <dbReference type="ARBA" id="ARBA00022512"/>
    </source>
</evidence>
<comment type="caution">
    <text evidence="9">The sequence shown here is derived from an EMBL/GenBank/DDBJ whole genome shotgun (WGS) entry which is preliminary data.</text>
</comment>
<evidence type="ECO:0000256" key="7">
    <source>
        <dbReference type="SAM" id="SignalP"/>
    </source>
</evidence>
<keyword evidence="4" id="KW-0572">Peptidoglycan-anchor</keyword>
<gene>
    <name evidence="9" type="ORF">IAC50_00300</name>
</gene>
<feature type="compositionally biased region" description="Polar residues" evidence="5">
    <location>
        <begin position="447"/>
        <end position="456"/>
    </location>
</feature>
<dbReference type="EMBL" id="DVMP01000005">
    <property type="protein sequence ID" value="HIU24923.1"/>
    <property type="molecule type" value="Genomic_DNA"/>
</dbReference>
<evidence type="ECO:0000256" key="2">
    <source>
        <dbReference type="ARBA" id="ARBA00022525"/>
    </source>
</evidence>
<accession>A0A9D1L6F1</accession>
<evidence type="ECO:0000256" key="3">
    <source>
        <dbReference type="ARBA" id="ARBA00022729"/>
    </source>
</evidence>
<keyword evidence="2" id="KW-0964">Secreted</keyword>
<reference evidence="9" key="2">
    <citation type="journal article" date="2021" name="PeerJ">
        <title>Extensive microbial diversity within the chicken gut microbiome revealed by metagenomics and culture.</title>
        <authorList>
            <person name="Gilroy R."/>
            <person name="Ravi A."/>
            <person name="Getino M."/>
            <person name="Pursley I."/>
            <person name="Horton D.L."/>
            <person name="Alikhan N.F."/>
            <person name="Baker D."/>
            <person name="Gharbi K."/>
            <person name="Hall N."/>
            <person name="Watson M."/>
            <person name="Adriaenssens E.M."/>
            <person name="Foster-Nyarko E."/>
            <person name="Jarju S."/>
            <person name="Secka A."/>
            <person name="Antonio M."/>
            <person name="Oren A."/>
            <person name="Chaudhuri R.R."/>
            <person name="La Ragione R."/>
            <person name="Hildebrand F."/>
            <person name="Pallen M.J."/>
        </authorList>
    </citation>
    <scope>NUCLEOTIDE SEQUENCE</scope>
    <source>
        <strain evidence="9">ChiHcec3-6078</strain>
    </source>
</reference>
<keyword evidence="6" id="KW-1133">Transmembrane helix</keyword>
<keyword evidence="6" id="KW-0812">Transmembrane</keyword>
<keyword evidence="3 7" id="KW-0732">Signal</keyword>
<evidence type="ECO:0000313" key="10">
    <source>
        <dbReference type="Proteomes" id="UP000824090"/>
    </source>
</evidence>
<evidence type="ECO:0000256" key="6">
    <source>
        <dbReference type="SAM" id="Phobius"/>
    </source>
</evidence>
<dbReference type="Proteomes" id="UP000824090">
    <property type="component" value="Unassembled WGS sequence"/>
</dbReference>
<keyword evidence="1" id="KW-0134">Cell wall</keyword>
<evidence type="ECO:0000259" key="8">
    <source>
        <dbReference type="PROSITE" id="PS50847"/>
    </source>
</evidence>
<dbReference type="PROSITE" id="PS50847">
    <property type="entry name" value="GRAM_POS_ANCHORING"/>
    <property type="match status" value="1"/>
</dbReference>
<feature type="transmembrane region" description="Helical" evidence="6">
    <location>
        <begin position="485"/>
        <end position="505"/>
    </location>
</feature>
<name>A0A9D1L6F1_9FIRM</name>
<dbReference type="NCBIfam" id="TIGR01167">
    <property type="entry name" value="LPXTG_anchor"/>
    <property type="match status" value="1"/>
</dbReference>
<evidence type="ECO:0000256" key="5">
    <source>
        <dbReference type="SAM" id="MobiDB-lite"/>
    </source>
</evidence>
<feature type="chain" id="PRO_5039425053" evidence="7">
    <location>
        <begin position="26"/>
        <end position="512"/>
    </location>
</feature>
<feature type="signal peptide" evidence="7">
    <location>
        <begin position="1"/>
        <end position="25"/>
    </location>
</feature>
<evidence type="ECO:0000313" key="9">
    <source>
        <dbReference type="EMBL" id="HIU24923.1"/>
    </source>
</evidence>
<dbReference type="AlphaFoldDB" id="A0A9D1L6F1"/>
<feature type="domain" description="Gram-positive cocci surface proteins LPxTG" evidence="8">
    <location>
        <begin position="476"/>
        <end position="512"/>
    </location>
</feature>